<dbReference type="RefSeq" id="WP_234017903.1">
    <property type="nucleotide sequence ID" value="NZ_CP109083.1"/>
</dbReference>
<dbReference type="Proteomes" id="UP001356428">
    <property type="component" value="Chromosome"/>
</dbReference>
<keyword evidence="2" id="KW-1185">Reference proteome</keyword>
<proteinExistence type="predicted"/>
<evidence type="ECO:0008006" key="3">
    <source>
        <dbReference type="Google" id="ProtNLM"/>
    </source>
</evidence>
<gene>
    <name evidence="1" type="ORF">OG849_03120</name>
</gene>
<evidence type="ECO:0000313" key="2">
    <source>
        <dbReference type="Proteomes" id="UP001356428"/>
    </source>
</evidence>
<evidence type="ECO:0000313" key="1">
    <source>
        <dbReference type="EMBL" id="WSB12231.1"/>
    </source>
</evidence>
<name>A0ABZ1F7U0_9ACTN</name>
<accession>A0ABZ1F7U0</accession>
<dbReference type="EMBL" id="CP109083">
    <property type="protein sequence ID" value="WSB12231.1"/>
    <property type="molecule type" value="Genomic_DNA"/>
</dbReference>
<organism evidence="1 2">
    <name type="scientific">Streptomyces cyaneofuscatus</name>
    <dbReference type="NCBI Taxonomy" id="66883"/>
    <lineage>
        <taxon>Bacteria</taxon>
        <taxon>Bacillati</taxon>
        <taxon>Actinomycetota</taxon>
        <taxon>Actinomycetes</taxon>
        <taxon>Kitasatosporales</taxon>
        <taxon>Streptomycetaceae</taxon>
        <taxon>Streptomyces</taxon>
    </lineage>
</organism>
<sequence>MTWYNGERLHSALDYVSPAEYEGALRRSKEQTPRPA</sequence>
<reference evidence="1 2" key="1">
    <citation type="submission" date="2022-10" db="EMBL/GenBank/DDBJ databases">
        <title>The complete genomes of actinobacterial strains from the NBC collection.</title>
        <authorList>
            <person name="Joergensen T.S."/>
            <person name="Alvarez Arevalo M."/>
            <person name="Sterndorff E.B."/>
            <person name="Faurdal D."/>
            <person name="Vuksanovic O."/>
            <person name="Mourched A.-S."/>
            <person name="Charusanti P."/>
            <person name="Shaw S."/>
            <person name="Blin K."/>
            <person name="Weber T."/>
        </authorList>
    </citation>
    <scope>NUCLEOTIDE SEQUENCE [LARGE SCALE GENOMIC DNA]</scope>
    <source>
        <strain evidence="1 2">NBC 01792</strain>
    </source>
</reference>
<protein>
    <recommendedName>
        <fullName evidence="3">Transposase</fullName>
    </recommendedName>
</protein>